<protein>
    <submittedName>
        <fullName evidence="2">Uncharacterized protein</fullName>
    </submittedName>
</protein>
<name>A0AA39I4D8_9BILA</name>
<accession>A0AA39I4D8</accession>
<keyword evidence="3" id="KW-1185">Reference proteome</keyword>
<feature type="region of interest" description="Disordered" evidence="1">
    <location>
        <begin position="1"/>
        <end position="51"/>
    </location>
</feature>
<sequence>MDSGNSMDARAVGDHEPGDFPNVDTGRRRRAHAPVPRRAKKCTRSPTPSRHLAADYRCGTRAQCFDLLQPLFFLSERNGDDL</sequence>
<evidence type="ECO:0000256" key="1">
    <source>
        <dbReference type="SAM" id="MobiDB-lite"/>
    </source>
</evidence>
<proteinExistence type="predicted"/>
<evidence type="ECO:0000313" key="2">
    <source>
        <dbReference type="EMBL" id="KAK0417608.1"/>
    </source>
</evidence>
<dbReference type="AlphaFoldDB" id="A0AA39I4D8"/>
<organism evidence="2 3">
    <name type="scientific">Steinernema hermaphroditum</name>
    <dbReference type="NCBI Taxonomy" id="289476"/>
    <lineage>
        <taxon>Eukaryota</taxon>
        <taxon>Metazoa</taxon>
        <taxon>Ecdysozoa</taxon>
        <taxon>Nematoda</taxon>
        <taxon>Chromadorea</taxon>
        <taxon>Rhabditida</taxon>
        <taxon>Tylenchina</taxon>
        <taxon>Panagrolaimomorpha</taxon>
        <taxon>Strongyloidoidea</taxon>
        <taxon>Steinernematidae</taxon>
        <taxon>Steinernema</taxon>
    </lineage>
</organism>
<dbReference type="Proteomes" id="UP001175271">
    <property type="component" value="Unassembled WGS sequence"/>
</dbReference>
<dbReference type="EMBL" id="JAUCMV010000002">
    <property type="protein sequence ID" value="KAK0417608.1"/>
    <property type="molecule type" value="Genomic_DNA"/>
</dbReference>
<gene>
    <name evidence="2" type="ORF">QR680_013104</name>
</gene>
<comment type="caution">
    <text evidence="2">The sequence shown here is derived from an EMBL/GenBank/DDBJ whole genome shotgun (WGS) entry which is preliminary data.</text>
</comment>
<reference evidence="2" key="1">
    <citation type="submission" date="2023-06" db="EMBL/GenBank/DDBJ databases">
        <title>Genomic analysis of the entomopathogenic nematode Steinernema hermaphroditum.</title>
        <authorList>
            <person name="Schwarz E.M."/>
            <person name="Heppert J.K."/>
            <person name="Baniya A."/>
            <person name="Schwartz H.T."/>
            <person name="Tan C.-H."/>
            <person name="Antoshechkin I."/>
            <person name="Sternberg P.W."/>
            <person name="Goodrich-Blair H."/>
            <person name="Dillman A.R."/>
        </authorList>
    </citation>
    <scope>NUCLEOTIDE SEQUENCE</scope>
    <source>
        <strain evidence="2">PS9179</strain>
        <tissue evidence="2">Whole animal</tissue>
    </source>
</reference>
<feature type="compositionally biased region" description="Basic residues" evidence="1">
    <location>
        <begin position="27"/>
        <end position="43"/>
    </location>
</feature>
<evidence type="ECO:0000313" key="3">
    <source>
        <dbReference type="Proteomes" id="UP001175271"/>
    </source>
</evidence>